<reference evidence="2" key="4">
    <citation type="submission" date="2024-05" db="EMBL/GenBank/DDBJ databases">
        <authorList>
            <person name="Sun Q."/>
            <person name="Zhou Y."/>
        </authorList>
    </citation>
    <scope>NUCLEOTIDE SEQUENCE</scope>
    <source>
        <strain evidence="2">CGMCC 1.11013</strain>
    </source>
</reference>
<dbReference type="OrthoDB" id="6008265at2"/>
<dbReference type="STRING" id="1071679.BG57_32950"/>
<dbReference type="Pfam" id="PF13503">
    <property type="entry name" value="DUF4123"/>
    <property type="match status" value="1"/>
</dbReference>
<name>A0A069N9I5_9BURK</name>
<sequence length="297" mass="33489">MSIKEFKAQLQTLPTELPLHYYLIADAAQDKQHPSVLLHESLGTRSQCLLTFDQGPDLDAAAPHLMTFPQFDADAESWQWLFGYGPSVPAAFSIIASPLSFDELYVHLHTMTEVVLPDGEEMIFAFWDPAILGTLVGQRDDRTLHVPGPALTTRECGKFLSCVTGWWYWDRDGGMHQIVKDSNAEGEKEVVLPLKLTQTQVDMLVEASVPDHILSYINANRPGILADLPVQERYARVEKHLKEARKLNLRGMRDILDYVCAALIYGDRMIESQEIATLLQKVKSRELSLTQALEQFP</sequence>
<keyword evidence="5" id="KW-1185">Reference proteome</keyword>
<evidence type="ECO:0000313" key="3">
    <source>
        <dbReference type="EMBL" id="KDR25015.1"/>
    </source>
</evidence>
<organism evidence="3 4">
    <name type="scientific">Caballeronia grimmiae</name>
    <dbReference type="NCBI Taxonomy" id="1071679"/>
    <lineage>
        <taxon>Bacteria</taxon>
        <taxon>Pseudomonadati</taxon>
        <taxon>Pseudomonadota</taxon>
        <taxon>Betaproteobacteria</taxon>
        <taxon>Burkholderiales</taxon>
        <taxon>Burkholderiaceae</taxon>
        <taxon>Caballeronia</taxon>
    </lineage>
</organism>
<reference evidence="3 4" key="2">
    <citation type="submission" date="2014-03" db="EMBL/GenBank/DDBJ databases">
        <title>Draft Genome Sequences of Four Burkholderia Strains.</title>
        <authorList>
            <person name="Liu X.Y."/>
            <person name="Li C.X."/>
            <person name="Xu J.H."/>
        </authorList>
    </citation>
    <scope>NUCLEOTIDE SEQUENCE [LARGE SCALE GENOMIC DNA]</scope>
    <source>
        <strain evidence="3 4">R27</strain>
    </source>
</reference>
<evidence type="ECO:0000313" key="2">
    <source>
        <dbReference type="EMBL" id="GGD98438.1"/>
    </source>
</evidence>
<proteinExistence type="predicted"/>
<dbReference type="Proteomes" id="UP000597138">
    <property type="component" value="Unassembled WGS sequence"/>
</dbReference>
<dbReference type="eggNOG" id="ENOG5033FTE">
    <property type="taxonomic scope" value="Bacteria"/>
</dbReference>
<dbReference type="Proteomes" id="UP000027439">
    <property type="component" value="Unassembled WGS sequence"/>
</dbReference>
<dbReference type="RefSeq" id="WP_052006112.1">
    <property type="nucleotide sequence ID" value="NZ_BMEG01000027.1"/>
</dbReference>
<evidence type="ECO:0000313" key="5">
    <source>
        <dbReference type="Proteomes" id="UP000597138"/>
    </source>
</evidence>
<dbReference type="EMBL" id="JFHE01000090">
    <property type="protein sequence ID" value="KDR25015.1"/>
    <property type="molecule type" value="Genomic_DNA"/>
</dbReference>
<dbReference type="AlphaFoldDB" id="A0A069N9I5"/>
<reference evidence="2" key="1">
    <citation type="journal article" date="2014" name="Int. J. Syst. Evol. Microbiol.">
        <title>Complete genome of a new Firmicutes species belonging to the dominant human colonic microbiota ('Ruminococcus bicirculans') reveals two chromosomes and a selective capacity to utilize plant glucans.</title>
        <authorList>
            <consortium name="NISC Comparative Sequencing Program"/>
            <person name="Wegmann U."/>
            <person name="Louis P."/>
            <person name="Goesmann A."/>
            <person name="Henrissat B."/>
            <person name="Duncan S.H."/>
            <person name="Flint H.J."/>
        </authorList>
    </citation>
    <scope>NUCLEOTIDE SEQUENCE</scope>
    <source>
        <strain evidence="2">CGMCC 1.11013</strain>
    </source>
</reference>
<accession>A0A069N9I5</accession>
<evidence type="ECO:0000259" key="1">
    <source>
        <dbReference type="Pfam" id="PF13503"/>
    </source>
</evidence>
<protein>
    <recommendedName>
        <fullName evidence="1">DUF4123 domain-containing protein</fullName>
    </recommendedName>
</protein>
<evidence type="ECO:0000313" key="4">
    <source>
        <dbReference type="Proteomes" id="UP000027439"/>
    </source>
</evidence>
<feature type="domain" description="DUF4123" evidence="1">
    <location>
        <begin position="21"/>
        <end position="143"/>
    </location>
</feature>
<gene>
    <name evidence="3" type="ORF">BG57_32950</name>
    <name evidence="2" type="ORF">GCM10010985_61520</name>
</gene>
<reference evidence="5" key="3">
    <citation type="journal article" date="2019" name="Int. J. Syst. Evol. Microbiol.">
        <title>The Global Catalogue of Microorganisms (GCM) 10K type strain sequencing project: providing services to taxonomists for standard genome sequencing and annotation.</title>
        <authorList>
            <consortium name="The Broad Institute Genomics Platform"/>
            <consortium name="The Broad Institute Genome Sequencing Center for Infectious Disease"/>
            <person name="Wu L."/>
            <person name="Ma J."/>
        </authorList>
    </citation>
    <scope>NUCLEOTIDE SEQUENCE [LARGE SCALE GENOMIC DNA]</scope>
    <source>
        <strain evidence="5">CGMCC 1.11013</strain>
    </source>
</reference>
<dbReference type="EMBL" id="BMEG01000027">
    <property type="protein sequence ID" value="GGD98438.1"/>
    <property type="molecule type" value="Genomic_DNA"/>
</dbReference>
<comment type="caution">
    <text evidence="3">The sequence shown here is derived from an EMBL/GenBank/DDBJ whole genome shotgun (WGS) entry which is preliminary data.</text>
</comment>
<dbReference type="InterPro" id="IPR025391">
    <property type="entry name" value="DUF4123"/>
</dbReference>